<sequence>MTLALRRGLVVSVEHDGPTIELTVALPGGARPAIAHRELTGPVQAGDDVVVNVAALDLGMDSGGFDVVHVNLTRGLSHSAAPGEVIKLNYTSLQHAVAPVEVVAAPAGTGPPPGLPLERPVAVIALHGQLEPVAWAAAETAPGARVGFVQSAGGALPGALSRAVRELRRRGLLAGHLTTGPSFGGADGEAVSVAGAIHAGLTALSWQAAIVGPGPGIAGSGSPLGHGGMAALDSVHAALSLGARAVLVPRLSSGDPRARHRPLSHHSATVLDLLLRPVDVALPAEFAERPDALARHRRREVETDLDGYRGAGLGVRTMGRSIDEDELFFRAALAGGRVLGEEIEGV</sequence>
<name>A0A6J4T853_9ACTN</name>
<evidence type="ECO:0000313" key="1">
    <source>
        <dbReference type="EMBL" id="CAA9516381.1"/>
    </source>
</evidence>
<reference evidence="1" key="1">
    <citation type="submission" date="2020-02" db="EMBL/GenBank/DDBJ databases">
        <authorList>
            <person name="Meier V. D."/>
        </authorList>
    </citation>
    <scope>NUCLEOTIDE SEQUENCE</scope>
    <source>
        <strain evidence="1">AVDCRST_MAG17</strain>
    </source>
</reference>
<dbReference type="AlphaFoldDB" id="A0A6J4T853"/>
<organism evidence="1">
    <name type="scientific">uncultured Solirubrobacterales bacterium</name>
    <dbReference type="NCBI Taxonomy" id="768556"/>
    <lineage>
        <taxon>Bacteria</taxon>
        <taxon>Bacillati</taxon>
        <taxon>Actinomycetota</taxon>
        <taxon>Thermoleophilia</taxon>
        <taxon>Solirubrobacterales</taxon>
        <taxon>environmental samples</taxon>
    </lineage>
</organism>
<gene>
    <name evidence="1" type="ORF">AVDCRST_MAG17-2308</name>
</gene>
<dbReference type="Pfam" id="PF12982">
    <property type="entry name" value="DUF3866"/>
    <property type="match status" value="1"/>
</dbReference>
<dbReference type="EMBL" id="CADCVV010000187">
    <property type="protein sequence ID" value="CAA9516381.1"/>
    <property type="molecule type" value="Genomic_DNA"/>
</dbReference>
<dbReference type="InterPro" id="IPR024479">
    <property type="entry name" value="DUF3866"/>
</dbReference>
<protein>
    <recommendedName>
        <fullName evidence="2">DUF3866 domain-containing protein</fullName>
    </recommendedName>
</protein>
<accession>A0A6J4T853</accession>
<evidence type="ECO:0008006" key="2">
    <source>
        <dbReference type="Google" id="ProtNLM"/>
    </source>
</evidence>
<proteinExistence type="predicted"/>